<keyword evidence="5" id="KW-1185">Reference proteome</keyword>
<accession>A0A1B1S2H0</accession>
<dbReference type="RefSeq" id="WP_049693009.1">
    <property type="nucleotide sequence ID" value="NZ_CP016540.2"/>
</dbReference>
<dbReference type="OrthoDB" id="7163760at2"/>
<organism evidence="4 5">
    <name type="scientific">Planococcus versutus</name>
    <dbReference type="NCBI Taxonomy" id="1302659"/>
    <lineage>
        <taxon>Bacteria</taxon>
        <taxon>Bacillati</taxon>
        <taxon>Bacillota</taxon>
        <taxon>Bacilli</taxon>
        <taxon>Bacillales</taxon>
        <taxon>Caryophanaceae</taxon>
        <taxon>Planococcus</taxon>
    </lineage>
</organism>
<dbReference type="Pfam" id="PF00583">
    <property type="entry name" value="Acetyltransf_1"/>
    <property type="match status" value="2"/>
</dbReference>
<feature type="domain" description="N-acetyltransferase" evidence="3">
    <location>
        <begin position="151"/>
        <end position="281"/>
    </location>
</feature>
<dbReference type="InterPro" id="IPR016181">
    <property type="entry name" value="Acyl_CoA_acyltransferase"/>
</dbReference>
<dbReference type="PANTHER" id="PTHR43420:SF12">
    <property type="entry name" value="N-ACETYLTRANSFERASE DOMAIN-CONTAINING PROTEIN"/>
    <property type="match status" value="1"/>
</dbReference>
<dbReference type="EMBL" id="CP016540">
    <property type="protein sequence ID" value="ANU27383.1"/>
    <property type="molecule type" value="Genomic_DNA"/>
</dbReference>
<dbReference type="Proteomes" id="UP000053354">
    <property type="component" value="Chromosome"/>
</dbReference>
<dbReference type="PANTHER" id="PTHR43420">
    <property type="entry name" value="ACETYLTRANSFERASE"/>
    <property type="match status" value="1"/>
</dbReference>
<keyword evidence="2" id="KW-0012">Acyltransferase</keyword>
<evidence type="ECO:0000313" key="4">
    <source>
        <dbReference type="EMBL" id="ANU27383.1"/>
    </source>
</evidence>
<dbReference type="SUPFAM" id="SSF55729">
    <property type="entry name" value="Acyl-CoA N-acyltransferases (Nat)"/>
    <property type="match status" value="1"/>
</dbReference>
<evidence type="ECO:0000256" key="2">
    <source>
        <dbReference type="ARBA" id="ARBA00023315"/>
    </source>
</evidence>
<evidence type="ECO:0000259" key="3">
    <source>
        <dbReference type="PROSITE" id="PS51186"/>
    </source>
</evidence>
<proteinExistence type="predicted"/>
<keyword evidence="1" id="KW-0808">Transferase</keyword>
<dbReference type="STRING" id="1302659.I858_010320"/>
<dbReference type="AlphaFoldDB" id="A0A1B1S2H0"/>
<dbReference type="InterPro" id="IPR050680">
    <property type="entry name" value="YpeA/RimI_acetyltransf"/>
</dbReference>
<dbReference type="CDD" id="cd04301">
    <property type="entry name" value="NAT_SF"/>
    <property type="match status" value="2"/>
</dbReference>
<dbReference type="PROSITE" id="PS51186">
    <property type="entry name" value="GNAT"/>
    <property type="match status" value="2"/>
</dbReference>
<dbReference type="Gene3D" id="3.40.630.30">
    <property type="match status" value="1"/>
</dbReference>
<feature type="domain" description="N-acetyltransferase" evidence="3">
    <location>
        <begin position="10"/>
        <end position="154"/>
    </location>
</feature>
<name>A0A1B1S2H0_9BACL</name>
<sequence length="281" mass="31607">MDLSVSISSFPVDEQTAGDMAKLLEGLPAQSITVLHPNLWRAADTRGFTVLAYTEQDELVGIAAAADMMGLHHYEWSLYVHPDYRKLSLGTALADGISHGLAQRQVESELVAFANEVEIAGFMESLAYQLDFNEILLSAEPLPQSQLPEDLTITTYTGQAQAKKLIELVTSAFDDLILEHNKKDPEKEIWMLQKNQQLLAMVTLVTEEDALWITAFAVHPDHQGKGYDNQLLKWCRELAFKRELNGVYLDVETNDQAVHVYEKSGFVRVQTVSYWKPKTHS</sequence>
<protein>
    <submittedName>
        <fullName evidence="4">GNAT family N-acetyltransferase</fullName>
    </submittedName>
</protein>
<gene>
    <name evidence="4" type="ORF">I858_010320</name>
</gene>
<dbReference type="GO" id="GO:0016747">
    <property type="term" value="F:acyltransferase activity, transferring groups other than amino-acyl groups"/>
    <property type="evidence" value="ECO:0007669"/>
    <property type="project" value="InterPro"/>
</dbReference>
<evidence type="ECO:0000256" key="1">
    <source>
        <dbReference type="ARBA" id="ARBA00022679"/>
    </source>
</evidence>
<evidence type="ECO:0000313" key="5">
    <source>
        <dbReference type="Proteomes" id="UP000053354"/>
    </source>
</evidence>
<reference evidence="4" key="1">
    <citation type="submission" date="2016-10" db="EMBL/GenBank/DDBJ databases">
        <authorList>
            <person name="See-Too W.S."/>
        </authorList>
    </citation>
    <scope>NUCLEOTIDE SEQUENCE</scope>
    <source>
        <strain evidence="4">L10.15</strain>
    </source>
</reference>
<dbReference type="KEGG" id="pll:I858_010320"/>
<dbReference type="InterPro" id="IPR000182">
    <property type="entry name" value="GNAT_dom"/>
</dbReference>